<dbReference type="AlphaFoldDB" id="A0A1F5YKQ4"/>
<reference evidence="3 4" key="1">
    <citation type="journal article" date="2016" name="Nat. Commun.">
        <title>Thousands of microbial genomes shed light on interconnected biogeochemical processes in an aquifer system.</title>
        <authorList>
            <person name="Anantharaman K."/>
            <person name="Brown C.T."/>
            <person name="Hug L.A."/>
            <person name="Sharon I."/>
            <person name="Castelle C.J."/>
            <person name="Probst A.J."/>
            <person name="Thomas B.C."/>
            <person name="Singh A."/>
            <person name="Wilkins M.J."/>
            <person name="Karaoz U."/>
            <person name="Brodie E.L."/>
            <person name="Williams K.H."/>
            <person name="Hubbard S.S."/>
            <person name="Banfield J.F."/>
        </authorList>
    </citation>
    <scope>NUCLEOTIDE SEQUENCE [LARGE SCALE GENOMIC DNA]</scope>
</reference>
<evidence type="ECO:0000313" key="3">
    <source>
        <dbReference type="EMBL" id="OGG00664.1"/>
    </source>
</evidence>
<evidence type="ECO:0000313" key="4">
    <source>
        <dbReference type="Proteomes" id="UP000179129"/>
    </source>
</evidence>
<gene>
    <name evidence="3" type="ORF">A3F83_02885</name>
</gene>
<dbReference type="EMBL" id="MFIX01000248">
    <property type="protein sequence ID" value="OGG00664.1"/>
    <property type="molecule type" value="Genomic_DNA"/>
</dbReference>
<organism evidence="3 4">
    <name type="scientific">Candidatus Glassbacteria bacterium RIFCSPLOWO2_12_FULL_58_11</name>
    <dbReference type="NCBI Taxonomy" id="1817867"/>
    <lineage>
        <taxon>Bacteria</taxon>
        <taxon>Candidatus Glassiibacteriota</taxon>
    </lineage>
</organism>
<keyword evidence="1" id="KW-0732">Signal</keyword>
<dbReference type="STRING" id="1817867.A3F83_02885"/>
<evidence type="ECO:0000256" key="1">
    <source>
        <dbReference type="SAM" id="SignalP"/>
    </source>
</evidence>
<feature type="domain" description="Beta-lactamase-related" evidence="2">
    <location>
        <begin position="38"/>
        <end position="404"/>
    </location>
</feature>
<dbReference type="PANTHER" id="PTHR43283:SF3">
    <property type="entry name" value="BETA-LACTAMASE FAMILY PROTEIN (AFU_ORTHOLOGUE AFUA_5G07500)"/>
    <property type="match status" value="1"/>
</dbReference>
<dbReference type="SUPFAM" id="SSF56601">
    <property type="entry name" value="beta-lactamase/transpeptidase-like"/>
    <property type="match status" value="1"/>
</dbReference>
<feature type="chain" id="PRO_5009522519" description="Beta-lactamase-related domain-containing protein" evidence="1">
    <location>
        <begin position="18"/>
        <end position="417"/>
    </location>
</feature>
<name>A0A1F5YKQ4_9BACT</name>
<dbReference type="Proteomes" id="UP000179129">
    <property type="component" value="Unassembled WGS sequence"/>
</dbReference>
<dbReference type="Pfam" id="PF00144">
    <property type="entry name" value="Beta-lactamase"/>
    <property type="match status" value="1"/>
</dbReference>
<protein>
    <recommendedName>
        <fullName evidence="2">Beta-lactamase-related domain-containing protein</fullName>
    </recommendedName>
</protein>
<dbReference type="PANTHER" id="PTHR43283">
    <property type="entry name" value="BETA-LACTAMASE-RELATED"/>
    <property type="match status" value="1"/>
</dbReference>
<evidence type="ECO:0000259" key="2">
    <source>
        <dbReference type="Pfam" id="PF00144"/>
    </source>
</evidence>
<dbReference type="InterPro" id="IPR001466">
    <property type="entry name" value="Beta-lactam-related"/>
</dbReference>
<feature type="signal peptide" evidence="1">
    <location>
        <begin position="1"/>
        <end position="17"/>
    </location>
</feature>
<comment type="caution">
    <text evidence="3">The sequence shown here is derived from an EMBL/GenBank/DDBJ whole genome shotgun (WGS) entry which is preliminary data.</text>
</comment>
<dbReference type="InterPro" id="IPR050789">
    <property type="entry name" value="Diverse_Enzym_Activities"/>
</dbReference>
<dbReference type="InterPro" id="IPR012338">
    <property type="entry name" value="Beta-lactam/transpept-like"/>
</dbReference>
<sequence>MMLALLTAALMILPLRAADLPYAAPEKLGLSTERLARLDAVINDYIAKERVAGTVSLILRNGKIAYYKAQGMKDREKSAAMPKDAIFRICSMTKPITSAAVMLLYEEGRFMLSDPVSKFIPEFKNPKILKKAPNGETYTVPADNEITIRHLLTHTSGLTYHWNPELGALYQENEIGNGVRKETLSLSESIKRLARLPILFNPGERFEYSLSVDALGYLVEVVSGMSLDEFLRSRIFKPLDMADTYFFLPESKQDRLATAYTWYKEQGLKRFPDEPIVEGTFSYDADYPYKGKKLYQSGGGGLCSTAMDYAKFCQMLLNGGTLNGVRLLSPKTIEMMTAEQVTTGDPASEFGLGFGIQTKLTEMGSEGRYGWGGFYNTRFFIDPQEKYIGILMSQLHPAGDMQMLDQFEVLSYQAIVE</sequence>
<dbReference type="Gene3D" id="3.40.710.10">
    <property type="entry name" value="DD-peptidase/beta-lactamase superfamily"/>
    <property type="match status" value="1"/>
</dbReference>
<proteinExistence type="predicted"/>
<accession>A0A1F5YKQ4</accession>